<proteinExistence type="predicted"/>
<dbReference type="Proteomes" id="UP000736787">
    <property type="component" value="Unassembled WGS sequence"/>
</dbReference>
<evidence type="ECO:0000313" key="2">
    <source>
        <dbReference type="EMBL" id="KAG2924125.1"/>
    </source>
</evidence>
<evidence type="ECO:0000313" key="3">
    <source>
        <dbReference type="Proteomes" id="UP000736787"/>
    </source>
</evidence>
<sequence>MGASHSSPFDSSLYLLVSVGAAAKTKKHAKLLFSLLSSPLHTSSTVTKTEVQPKTLGQTSTGSGTNDHTNEDKR</sequence>
<protein>
    <submittedName>
        <fullName evidence="2">Uncharacterized protein</fullName>
    </submittedName>
</protein>
<name>A0A8T1CJH8_9STRA</name>
<comment type="caution">
    <text evidence="2">The sequence shown here is derived from an EMBL/GenBank/DDBJ whole genome shotgun (WGS) entry which is preliminary data.</text>
</comment>
<feature type="compositionally biased region" description="Polar residues" evidence="1">
    <location>
        <begin position="45"/>
        <end position="67"/>
    </location>
</feature>
<accession>A0A8T1CJH8</accession>
<evidence type="ECO:0000256" key="1">
    <source>
        <dbReference type="SAM" id="MobiDB-lite"/>
    </source>
</evidence>
<feature type="region of interest" description="Disordered" evidence="1">
    <location>
        <begin position="41"/>
        <end position="74"/>
    </location>
</feature>
<dbReference type="EMBL" id="RCMK01000517">
    <property type="protein sequence ID" value="KAG2924125.1"/>
    <property type="molecule type" value="Genomic_DNA"/>
</dbReference>
<dbReference type="AlphaFoldDB" id="A0A8T1CJH8"/>
<organism evidence="2 3">
    <name type="scientific">Phytophthora cactorum</name>
    <dbReference type="NCBI Taxonomy" id="29920"/>
    <lineage>
        <taxon>Eukaryota</taxon>
        <taxon>Sar</taxon>
        <taxon>Stramenopiles</taxon>
        <taxon>Oomycota</taxon>
        <taxon>Peronosporomycetes</taxon>
        <taxon>Peronosporales</taxon>
        <taxon>Peronosporaceae</taxon>
        <taxon>Phytophthora</taxon>
    </lineage>
</organism>
<gene>
    <name evidence="2" type="ORF">PC117_g15472</name>
</gene>
<reference evidence="2" key="1">
    <citation type="submission" date="2018-10" db="EMBL/GenBank/DDBJ databases">
        <title>Effector identification in a new, highly contiguous assembly of the strawberry crown rot pathogen Phytophthora cactorum.</title>
        <authorList>
            <person name="Armitage A.D."/>
            <person name="Nellist C.F."/>
            <person name="Bates H."/>
            <person name="Vickerstaff R.J."/>
            <person name="Harrison R.J."/>
        </authorList>
    </citation>
    <scope>NUCLEOTIDE SEQUENCE</scope>
    <source>
        <strain evidence="2">4040</strain>
    </source>
</reference>